<dbReference type="AlphaFoldDB" id="A0AAE0LIP9"/>
<accession>A0AAE0LIP9</accession>
<reference evidence="2" key="2">
    <citation type="submission" date="2023-06" db="EMBL/GenBank/DDBJ databases">
        <title>Long-read-based genome assembly of the green algal bacterivore Cymbomonas tetramitiformis.</title>
        <authorList>
            <person name="Gyaltshen Y."/>
            <person name="Rozenberg A."/>
            <person name="Paasch A."/>
            <person name="Burns J.A."/>
            <person name="Warring S."/>
            <person name="Larson R."/>
            <person name="Maurer-Alcala X."/>
            <person name="Dacks J."/>
            <person name="Kim E."/>
        </authorList>
    </citation>
    <scope>NUCLEOTIDE SEQUENCE</scope>
    <source>
        <strain evidence="2">PLY_AMNH</strain>
    </source>
</reference>
<dbReference type="EMBL" id="LGRX02001216">
    <property type="protein sequence ID" value="KAK3286653.1"/>
    <property type="molecule type" value="Genomic_DNA"/>
</dbReference>
<comment type="caution">
    <text evidence="2">The sequence shown here is derived from an EMBL/GenBank/DDBJ whole genome shotgun (WGS) entry which is preliminary data.</text>
</comment>
<evidence type="ECO:0000313" key="3">
    <source>
        <dbReference type="Proteomes" id="UP001190700"/>
    </source>
</evidence>
<organism evidence="2 3">
    <name type="scientific">Cymbomonas tetramitiformis</name>
    <dbReference type="NCBI Taxonomy" id="36881"/>
    <lineage>
        <taxon>Eukaryota</taxon>
        <taxon>Viridiplantae</taxon>
        <taxon>Chlorophyta</taxon>
        <taxon>Pyramimonadophyceae</taxon>
        <taxon>Pyramimonadales</taxon>
        <taxon>Pyramimonadaceae</taxon>
        <taxon>Cymbomonas</taxon>
    </lineage>
</organism>
<dbReference type="Proteomes" id="UP001190700">
    <property type="component" value="Unassembled WGS sequence"/>
</dbReference>
<keyword evidence="3" id="KW-1185">Reference proteome</keyword>
<sequence length="115" mass="13409">MIIGRFIAKEDGDFEGWIETLSRRFDLLMQPEEGTKVTFRLYKGMCEVGQAFEKSSYETGKTFYSVRLDDPFWEKPLNCLLFQDRSNGGWNLVYNREPRKRPACGPSEKGQEARL</sequence>
<name>A0AAE0LIP9_9CHLO</name>
<gene>
    <name evidence="1" type="ORF">CYMTET_5816</name>
    <name evidence="2" type="ORF">CYMTET_5879</name>
</gene>
<reference evidence="2 3" key="1">
    <citation type="journal article" date="2015" name="Genome Biol. Evol.">
        <title>Comparative Genomics of a Bacterivorous Green Alga Reveals Evolutionary Causalities and Consequences of Phago-Mixotrophic Mode of Nutrition.</title>
        <authorList>
            <person name="Burns J.A."/>
            <person name="Paasch A."/>
            <person name="Narechania A."/>
            <person name="Kim E."/>
        </authorList>
    </citation>
    <scope>NUCLEOTIDE SEQUENCE [LARGE SCALE GENOMIC DNA]</scope>
    <source>
        <strain evidence="2">PLY_AMNH</strain>
    </source>
</reference>
<dbReference type="EMBL" id="LGRX02001216">
    <property type="protein sequence ID" value="KAK3286590.1"/>
    <property type="molecule type" value="Genomic_DNA"/>
</dbReference>
<protein>
    <submittedName>
        <fullName evidence="2">Uncharacterized protein</fullName>
    </submittedName>
</protein>
<evidence type="ECO:0000313" key="2">
    <source>
        <dbReference type="EMBL" id="KAK3286653.1"/>
    </source>
</evidence>
<proteinExistence type="predicted"/>
<evidence type="ECO:0000313" key="1">
    <source>
        <dbReference type="EMBL" id="KAK3286590.1"/>
    </source>
</evidence>
<dbReference type="InterPro" id="IPR007948">
    <property type="entry name" value="DUF736"/>
</dbReference>
<dbReference type="Pfam" id="PF05284">
    <property type="entry name" value="DUF736"/>
    <property type="match status" value="1"/>
</dbReference>